<accession>A0AAV0ZDA2</accession>
<dbReference type="PANTHER" id="PTHR46890">
    <property type="entry name" value="NON-LTR RETROLELEMENT REVERSE TRANSCRIPTASE-LIKE PROTEIN-RELATED"/>
    <property type="match status" value="1"/>
</dbReference>
<protein>
    <recommendedName>
        <fullName evidence="1">Reverse transcriptase domain-containing protein</fullName>
    </recommendedName>
</protein>
<reference evidence="2 3" key="1">
    <citation type="submission" date="2023-01" db="EMBL/GenBank/DDBJ databases">
        <authorList>
            <person name="Kreplak J."/>
        </authorList>
    </citation>
    <scope>NUCLEOTIDE SEQUENCE [LARGE SCALE GENOMIC DNA]</scope>
</reference>
<evidence type="ECO:0000313" key="3">
    <source>
        <dbReference type="Proteomes" id="UP001157006"/>
    </source>
</evidence>
<evidence type="ECO:0000313" key="2">
    <source>
        <dbReference type="EMBL" id="CAI8595777.1"/>
    </source>
</evidence>
<keyword evidence="3" id="KW-1185">Reference proteome</keyword>
<dbReference type="Pfam" id="PF00078">
    <property type="entry name" value="RVT_1"/>
    <property type="match status" value="1"/>
</dbReference>
<organism evidence="2 3">
    <name type="scientific">Vicia faba</name>
    <name type="common">Broad bean</name>
    <name type="synonym">Faba vulgaris</name>
    <dbReference type="NCBI Taxonomy" id="3906"/>
    <lineage>
        <taxon>Eukaryota</taxon>
        <taxon>Viridiplantae</taxon>
        <taxon>Streptophyta</taxon>
        <taxon>Embryophyta</taxon>
        <taxon>Tracheophyta</taxon>
        <taxon>Spermatophyta</taxon>
        <taxon>Magnoliopsida</taxon>
        <taxon>eudicotyledons</taxon>
        <taxon>Gunneridae</taxon>
        <taxon>Pentapetalae</taxon>
        <taxon>rosids</taxon>
        <taxon>fabids</taxon>
        <taxon>Fabales</taxon>
        <taxon>Fabaceae</taxon>
        <taxon>Papilionoideae</taxon>
        <taxon>50 kb inversion clade</taxon>
        <taxon>NPAAA clade</taxon>
        <taxon>Hologalegina</taxon>
        <taxon>IRL clade</taxon>
        <taxon>Fabeae</taxon>
        <taxon>Vicia</taxon>
    </lineage>
</organism>
<dbReference type="InterPro" id="IPR052343">
    <property type="entry name" value="Retrotransposon-Effector_Assoc"/>
</dbReference>
<evidence type="ECO:0000259" key="1">
    <source>
        <dbReference type="Pfam" id="PF00078"/>
    </source>
</evidence>
<dbReference type="PANTHER" id="PTHR46890:SF48">
    <property type="entry name" value="RNA-DIRECTED DNA POLYMERASE"/>
    <property type="match status" value="1"/>
</dbReference>
<proteinExistence type="predicted"/>
<name>A0AAV0ZDA2_VICFA</name>
<dbReference type="EMBL" id="OX451737">
    <property type="protein sequence ID" value="CAI8595777.1"/>
    <property type="molecule type" value="Genomic_DNA"/>
</dbReference>
<dbReference type="AlphaFoldDB" id="A0AAV0ZDA2"/>
<feature type="domain" description="Reverse transcriptase" evidence="1">
    <location>
        <begin position="7"/>
        <end position="164"/>
    </location>
</feature>
<dbReference type="InterPro" id="IPR000477">
    <property type="entry name" value="RT_dom"/>
</dbReference>
<gene>
    <name evidence="2" type="ORF">VFH_II002480</name>
</gene>
<sequence>MNNPYVSQFRPISLCNIVYKFFSKTIVNRLKICIDDTISPFQTGFIPGRNIQENIIVAQEMLHTMNHMKWKTGSFVIKVEDNLNWKFMEKILNEAYIPNQMKRVIMKAISTVKMKVLWNGNDCILFETRKVLRKGNPISPYIFVLCLDKISHMIKEVVGNEKYDRQENEYADIHVKVHDSNICPLLMI</sequence>
<dbReference type="Proteomes" id="UP001157006">
    <property type="component" value="Chromosome 2"/>
</dbReference>